<reference evidence="2 3" key="1">
    <citation type="submission" date="2018-05" db="EMBL/GenBank/DDBJ databases">
        <title>Genomic Encyclopedia of Type Strains, Phase IV (KMG-IV): sequencing the most valuable type-strain genomes for metagenomic binning, comparative biology and taxonomic classification.</title>
        <authorList>
            <person name="Goeker M."/>
        </authorList>
    </citation>
    <scope>NUCLEOTIDE SEQUENCE [LARGE SCALE GENOMIC DNA]</scope>
    <source>
        <strain evidence="2 3">DSM 22440</strain>
    </source>
</reference>
<feature type="transmembrane region" description="Helical" evidence="1">
    <location>
        <begin position="6"/>
        <end position="24"/>
    </location>
</feature>
<name>A0A2V3WAA8_9BACI</name>
<keyword evidence="3" id="KW-1185">Reference proteome</keyword>
<dbReference type="RefSeq" id="WP_110251359.1">
    <property type="nucleotide sequence ID" value="NZ_QJJR01000006.1"/>
</dbReference>
<gene>
    <name evidence="2" type="ORF">DES38_10656</name>
</gene>
<feature type="transmembrane region" description="Helical" evidence="1">
    <location>
        <begin position="115"/>
        <end position="132"/>
    </location>
</feature>
<dbReference type="OrthoDB" id="849477at2"/>
<evidence type="ECO:0000313" key="2">
    <source>
        <dbReference type="EMBL" id="PXW91022.1"/>
    </source>
</evidence>
<dbReference type="Proteomes" id="UP000247922">
    <property type="component" value="Unassembled WGS sequence"/>
</dbReference>
<dbReference type="AlphaFoldDB" id="A0A2V3WAA8"/>
<comment type="caution">
    <text evidence="2">The sequence shown here is derived from an EMBL/GenBank/DDBJ whole genome shotgun (WGS) entry which is preliminary data.</text>
</comment>
<feature type="transmembrane region" description="Helical" evidence="1">
    <location>
        <begin position="80"/>
        <end position="103"/>
    </location>
</feature>
<organism evidence="2 3">
    <name type="scientific">Streptohalobacillus salinus</name>
    <dbReference type="NCBI Taxonomy" id="621096"/>
    <lineage>
        <taxon>Bacteria</taxon>
        <taxon>Bacillati</taxon>
        <taxon>Bacillota</taxon>
        <taxon>Bacilli</taxon>
        <taxon>Bacillales</taxon>
        <taxon>Bacillaceae</taxon>
        <taxon>Streptohalobacillus</taxon>
    </lineage>
</organism>
<accession>A0A2V3WAA8</accession>
<protein>
    <submittedName>
        <fullName evidence="2">HCO3-transporter family protein</fullName>
    </submittedName>
</protein>
<proteinExistence type="predicted"/>
<evidence type="ECO:0000256" key="1">
    <source>
        <dbReference type="SAM" id="Phobius"/>
    </source>
</evidence>
<evidence type="ECO:0000313" key="3">
    <source>
        <dbReference type="Proteomes" id="UP000247922"/>
    </source>
</evidence>
<keyword evidence="1" id="KW-0472">Membrane</keyword>
<sequence>MFGLSDLISLVVSAFFILPIVIMLRQLGYVIAGSIVGAENPRITFGSGPRVFKWKLFDVRKHYHLYSWYSYDRLKNQSKAAYVFVYLAPILMNVVFGIVINALMANGVIETYETFWNRFIFYAFYYVLFDVLPMKTVDGKPNNGRLIFEMVKYGKRTDMNKEPFIPSTSGVEEAYQEERKRVEAKLKEMKQDQRSD</sequence>
<keyword evidence="1" id="KW-1133">Transmembrane helix</keyword>
<keyword evidence="1" id="KW-0812">Transmembrane</keyword>
<dbReference type="EMBL" id="QJJR01000006">
    <property type="protein sequence ID" value="PXW91022.1"/>
    <property type="molecule type" value="Genomic_DNA"/>
</dbReference>